<feature type="compositionally biased region" description="Acidic residues" evidence="2">
    <location>
        <begin position="454"/>
        <end position="467"/>
    </location>
</feature>
<dbReference type="GO" id="GO:0000981">
    <property type="term" value="F:DNA-binding transcription factor activity, RNA polymerase II-specific"/>
    <property type="evidence" value="ECO:0007669"/>
    <property type="project" value="InterPro"/>
</dbReference>
<dbReference type="Proteomes" id="UP000326924">
    <property type="component" value="Unassembled WGS sequence"/>
</dbReference>
<evidence type="ECO:0000259" key="3">
    <source>
        <dbReference type="PROSITE" id="PS50048"/>
    </source>
</evidence>
<dbReference type="PANTHER" id="PTHR31644:SF2">
    <property type="entry name" value="TRANSCRIPTIONAL ACTIVATOR ARO80-RELATED"/>
    <property type="match status" value="1"/>
</dbReference>
<evidence type="ECO:0000256" key="1">
    <source>
        <dbReference type="ARBA" id="ARBA00023242"/>
    </source>
</evidence>
<dbReference type="InterPro" id="IPR036864">
    <property type="entry name" value="Zn2-C6_fun-type_DNA-bd_sf"/>
</dbReference>
<feature type="compositionally biased region" description="Pro residues" evidence="2">
    <location>
        <begin position="157"/>
        <end position="170"/>
    </location>
</feature>
<feature type="compositionally biased region" description="Basic and acidic residues" evidence="2">
    <location>
        <begin position="118"/>
        <end position="131"/>
    </location>
</feature>
<keyword evidence="1" id="KW-0539">Nucleus</keyword>
<dbReference type="GO" id="GO:0005634">
    <property type="term" value="C:nucleus"/>
    <property type="evidence" value="ECO:0007669"/>
    <property type="project" value="TreeGrafter"/>
</dbReference>
<dbReference type="EMBL" id="VXIS01000239">
    <property type="protein sequence ID" value="KAA8895872.1"/>
    <property type="molecule type" value="Genomic_DNA"/>
</dbReference>
<comment type="caution">
    <text evidence="4">The sequence shown here is derived from an EMBL/GenBank/DDBJ whole genome shotgun (WGS) entry which is preliminary data.</text>
</comment>
<feature type="region of interest" description="Disordered" evidence="2">
    <location>
        <begin position="1"/>
        <end position="47"/>
    </location>
</feature>
<dbReference type="InParanoid" id="A0A5J5EJN9"/>
<evidence type="ECO:0000256" key="2">
    <source>
        <dbReference type="SAM" id="MobiDB-lite"/>
    </source>
</evidence>
<dbReference type="Pfam" id="PF00172">
    <property type="entry name" value="Zn_clus"/>
    <property type="match status" value="1"/>
</dbReference>
<dbReference type="GO" id="GO:0009074">
    <property type="term" value="P:aromatic amino acid family catabolic process"/>
    <property type="evidence" value="ECO:0007669"/>
    <property type="project" value="TreeGrafter"/>
</dbReference>
<dbReference type="CDD" id="cd00067">
    <property type="entry name" value="GAL4"/>
    <property type="match status" value="1"/>
</dbReference>
<dbReference type="InterPro" id="IPR052780">
    <property type="entry name" value="AAA_Catabolism_Regulators"/>
</dbReference>
<dbReference type="AlphaFoldDB" id="A0A5J5EJN9"/>
<dbReference type="SUPFAM" id="SSF57701">
    <property type="entry name" value="Zn2/Cys6 DNA-binding domain"/>
    <property type="match status" value="1"/>
</dbReference>
<dbReference type="PROSITE" id="PS00463">
    <property type="entry name" value="ZN2_CY6_FUNGAL_1"/>
    <property type="match status" value="1"/>
</dbReference>
<sequence length="871" mass="94996">MSFNLPPPPPPTQQQQPQQPPPSDSTLPPAASQTPRLPPPPQPVHKRTYQACIPCRQRKVRCDLGSVEAPHDPPCVRCRRESKECFFSATRRKRTPSTDILPGLGRGRGVKSASVGEFDAKRARTLSDPRFRSTSAEVPPAFRHPTYGPIDPALSRQPPPPPPPPPPPEPAAHEASTTETLLQTEVYNSHEALLTLIEAAGKDTPMEPALTNESRSPTADGDDDAEAHPASPHSQHRSPVQPLRWGQSSVRFASTAAEGGSSHASSHARKSSVISPKTAVPPIDNGIEKAMRAWNKFRFVKAGWFTAREAIEYVEYFHANLHPLSPALSNPTLLHVSHPRYHHLLLKREPFLAAAILTVASRYMKLPGPGSASRSFAIHDMLWREVRKAFERLMWGGGWGGLGVPRPTQSFSDPSKTGRGLRTIGTVQGLLILTEWHVRGLHFPMDVDESDWGIDLCSDDDDDDDDCSPTSPPKPSARVVEGLGDKISNILEPAYRSDRMAWMLLGNALALAYELNVFDSSLSPPPRLRNILLVYVLQLASRLGWTPMIPGSLATPAPTPGGWHDADTLQTAVFGSWLDLTLLMSKSSELLFPSRQQTRQIMRSGQYVALLEFFRPRLRAWKESFEALRLPLPVAAILSMEYEHVRFYINSLALQAVIDRSSASGQATPSLSPADAGFISEVVSASRSLLSTVTETMFPAGYLTHAPVRIYLRILSAAMFLLKTFSLGAKDVEVERSLELMVATCSALRNAAVDDVHLALRFADLLEGLVGRVRVSFVKMGQQQEQQEGAAAGENNYVWTPAEGANAGEAMETDNSGAGGGAYEWNQWGSEDWLALPLDPILGFEGVTQGTMGVDVGGMDLLEVLLAPAGG</sequence>
<dbReference type="OrthoDB" id="2262349at2759"/>
<proteinExistence type="predicted"/>
<dbReference type="GO" id="GO:0008270">
    <property type="term" value="F:zinc ion binding"/>
    <property type="evidence" value="ECO:0007669"/>
    <property type="project" value="InterPro"/>
</dbReference>
<evidence type="ECO:0000313" key="4">
    <source>
        <dbReference type="EMBL" id="KAA8895872.1"/>
    </source>
</evidence>
<feature type="compositionally biased region" description="Pro residues" evidence="2">
    <location>
        <begin position="1"/>
        <end position="23"/>
    </location>
</feature>
<keyword evidence="5" id="KW-1185">Reference proteome</keyword>
<accession>A0A5J5EJN9</accession>
<dbReference type="PANTHER" id="PTHR31644">
    <property type="entry name" value="TRANSCRIPTIONAL ACTIVATOR ARO80-RELATED"/>
    <property type="match status" value="1"/>
</dbReference>
<feature type="region of interest" description="Disordered" evidence="2">
    <location>
        <begin position="201"/>
        <end position="279"/>
    </location>
</feature>
<dbReference type="Gene3D" id="4.10.240.10">
    <property type="entry name" value="Zn(2)-C6 fungal-type DNA-binding domain"/>
    <property type="match status" value="1"/>
</dbReference>
<gene>
    <name evidence="4" type="ORF">FN846DRAFT_995140</name>
</gene>
<dbReference type="FunFam" id="4.10.240.10:FF:000012">
    <property type="entry name" value="C6 transcription factor"/>
    <property type="match status" value="1"/>
</dbReference>
<evidence type="ECO:0000313" key="5">
    <source>
        <dbReference type="Proteomes" id="UP000326924"/>
    </source>
</evidence>
<dbReference type="GO" id="GO:0045944">
    <property type="term" value="P:positive regulation of transcription by RNA polymerase II"/>
    <property type="evidence" value="ECO:0007669"/>
    <property type="project" value="TreeGrafter"/>
</dbReference>
<name>A0A5J5EJN9_9PEZI</name>
<feature type="region of interest" description="Disordered" evidence="2">
    <location>
        <begin position="454"/>
        <end position="478"/>
    </location>
</feature>
<reference evidence="4 5" key="1">
    <citation type="submission" date="2019-09" db="EMBL/GenBank/DDBJ databases">
        <title>Draft genome of the ectomycorrhizal ascomycete Sphaerosporella brunnea.</title>
        <authorList>
            <consortium name="DOE Joint Genome Institute"/>
            <person name="Benucci G.M."/>
            <person name="Marozzi G."/>
            <person name="Antonielli L."/>
            <person name="Sanchez S."/>
            <person name="Marco P."/>
            <person name="Wang X."/>
            <person name="Falini L.B."/>
            <person name="Barry K."/>
            <person name="Haridas S."/>
            <person name="Lipzen A."/>
            <person name="Labutti K."/>
            <person name="Grigoriev I.V."/>
            <person name="Murat C."/>
            <person name="Martin F."/>
            <person name="Albertini E."/>
            <person name="Donnini D."/>
            <person name="Bonito G."/>
        </authorList>
    </citation>
    <scope>NUCLEOTIDE SEQUENCE [LARGE SCALE GENOMIC DNA]</scope>
    <source>
        <strain evidence="4 5">Sb_GMNB300</strain>
    </source>
</reference>
<dbReference type="SMART" id="SM00066">
    <property type="entry name" value="GAL4"/>
    <property type="match status" value="1"/>
</dbReference>
<feature type="region of interest" description="Disordered" evidence="2">
    <location>
        <begin position="86"/>
        <end position="182"/>
    </location>
</feature>
<feature type="domain" description="Zn(2)-C6 fungal-type" evidence="3">
    <location>
        <begin position="51"/>
        <end position="87"/>
    </location>
</feature>
<protein>
    <recommendedName>
        <fullName evidence="3">Zn(2)-C6 fungal-type domain-containing protein</fullName>
    </recommendedName>
</protein>
<dbReference type="InterPro" id="IPR001138">
    <property type="entry name" value="Zn2Cys6_DnaBD"/>
</dbReference>
<organism evidence="4 5">
    <name type="scientific">Sphaerosporella brunnea</name>
    <dbReference type="NCBI Taxonomy" id="1250544"/>
    <lineage>
        <taxon>Eukaryota</taxon>
        <taxon>Fungi</taxon>
        <taxon>Dikarya</taxon>
        <taxon>Ascomycota</taxon>
        <taxon>Pezizomycotina</taxon>
        <taxon>Pezizomycetes</taxon>
        <taxon>Pezizales</taxon>
        <taxon>Pyronemataceae</taxon>
        <taxon>Sphaerosporella</taxon>
    </lineage>
</organism>
<dbReference type="CDD" id="cd12148">
    <property type="entry name" value="fungal_TF_MHR"/>
    <property type="match status" value="1"/>
</dbReference>
<feature type="compositionally biased region" description="Low complexity" evidence="2">
    <location>
        <begin position="253"/>
        <end position="265"/>
    </location>
</feature>
<dbReference type="PROSITE" id="PS50048">
    <property type="entry name" value="ZN2_CY6_FUNGAL_2"/>
    <property type="match status" value="1"/>
</dbReference>